<dbReference type="InterPro" id="IPR018728">
    <property type="entry name" value="DUF2268"/>
</dbReference>
<dbReference type="AlphaFoldDB" id="A0A1H0SF94"/>
<keyword evidence="2" id="KW-0645">Protease</keyword>
<evidence type="ECO:0000313" key="2">
    <source>
        <dbReference type="EMBL" id="SDP40189.1"/>
    </source>
</evidence>
<reference evidence="3" key="1">
    <citation type="submission" date="2016-10" db="EMBL/GenBank/DDBJ databases">
        <authorList>
            <person name="Varghese N."/>
            <person name="Submissions S."/>
        </authorList>
    </citation>
    <scope>NUCLEOTIDE SEQUENCE [LARGE SCALE GENOMIC DNA]</scope>
    <source>
        <strain evidence="3">DSM 17101</strain>
    </source>
</reference>
<dbReference type="Proteomes" id="UP000199317">
    <property type="component" value="Unassembled WGS sequence"/>
</dbReference>
<accession>A0A1H0SF94</accession>
<dbReference type="RefSeq" id="WP_092834656.1">
    <property type="nucleotide sequence ID" value="NZ_CP028290.1"/>
</dbReference>
<keyword evidence="2" id="KW-0378">Hydrolase</keyword>
<dbReference type="EMBL" id="FNJL01000012">
    <property type="protein sequence ID" value="SDP40189.1"/>
    <property type="molecule type" value="Genomic_DNA"/>
</dbReference>
<dbReference type="OrthoDB" id="69012at2"/>
<name>A0A1H0SF94_9BURK</name>
<evidence type="ECO:0000313" key="3">
    <source>
        <dbReference type="Proteomes" id="UP000199317"/>
    </source>
</evidence>
<dbReference type="GO" id="GO:0006508">
    <property type="term" value="P:proteolysis"/>
    <property type="evidence" value="ECO:0007669"/>
    <property type="project" value="UniProtKB-KW"/>
</dbReference>
<sequence length="222" mass="23719">MPSAPVVAIHLLNAGNELGIHVDTLRAALEPVTAAALPRLPLQGVDVLVYHDPASTIPELGAGGYTPCAHRVFLPIDVHRHEADPAAFGHALRSLLAHELHHCARWAGPGYGNTLGEALVSEGLACLFESEFGSSGPPFYAHSLSKARLETIAPLARAQRDRTDYGHAQWFYGTRPDTLPRHAGYALGYAMAVRHSRRTGLSASELVHVPASAFFADLDGGE</sequence>
<proteinExistence type="predicted"/>
<gene>
    <name evidence="2" type="ORF">SAMN04489708_11249</name>
</gene>
<feature type="domain" description="DUF2268" evidence="1">
    <location>
        <begin position="44"/>
        <end position="214"/>
    </location>
</feature>
<organism evidence="2 3">
    <name type="scientific">Paracidovorax cattleyae</name>
    <dbReference type="NCBI Taxonomy" id="80868"/>
    <lineage>
        <taxon>Bacteria</taxon>
        <taxon>Pseudomonadati</taxon>
        <taxon>Pseudomonadota</taxon>
        <taxon>Betaproteobacteria</taxon>
        <taxon>Burkholderiales</taxon>
        <taxon>Comamonadaceae</taxon>
        <taxon>Paracidovorax</taxon>
    </lineage>
</organism>
<protein>
    <submittedName>
        <fullName evidence="2">Predicted Zn-dependent protease</fullName>
    </submittedName>
</protein>
<dbReference type="GO" id="GO:0008233">
    <property type="term" value="F:peptidase activity"/>
    <property type="evidence" value="ECO:0007669"/>
    <property type="project" value="UniProtKB-KW"/>
</dbReference>
<evidence type="ECO:0000259" key="1">
    <source>
        <dbReference type="Pfam" id="PF10026"/>
    </source>
</evidence>
<keyword evidence="3" id="KW-1185">Reference proteome</keyword>
<dbReference type="Pfam" id="PF10026">
    <property type="entry name" value="DUF2268"/>
    <property type="match status" value="1"/>
</dbReference>